<organism evidence="1 2">
    <name type="scientific">Actinosynnema pretiosum</name>
    <dbReference type="NCBI Taxonomy" id="42197"/>
    <lineage>
        <taxon>Bacteria</taxon>
        <taxon>Bacillati</taxon>
        <taxon>Actinomycetota</taxon>
        <taxon>Actinomycetes</taxon>
        <taxon>Pseudonocardiales</taxon>
        <taxon>Pseudonocardiaceae</taxon>
        <taxon>Actinosynnema</taxon>
    </lineage>
</organism>
<protein>
    <submittedName>
        <fullName evidence="1">Uncharacterized protein</fullName>
    </submittedName>
</protein>
<sequence>MAPNGTVLVAASVVVDDHCPIACEVVGDQAQFTLGHEDGHDLFLAVSELGLESLIDVATAALAQIRAAR</sequence>
<dbReference type="KEGG" id="apre:CNX65_33040"/>
<name>A0A290ZEY4_9PSEU</name>
<dbReference type="AlphaFoldDB" id="A0A290ZEY4"/>
<evidence type="ECO:0000313" key="1">
    <source>
        <dbReference type="EMBL" id="ATE57544.1"/>
    </source>
</evidence>
<evidence type="ECO:0000313" key="2">
    <source>
        <dbReference type="Proteomes" id="UP000218505"/>
    </source>
</evidence>
<accession>A0A290ZEY4</accession>
<proteinExistence type="predicted"/>
<dbReference type="EMBL" id="CP023445">
    <property type="protein sequence ID" value="ATE57544.1"/>
    <property type="molecule type" value="Genomic_DNA"/>
</dbReference>
<gene>
    <name evidence="1" type="ORF">CNX65_33040</name>
</gene>
<dbReference type="Proteomes" id="UP000218505">
    <property type="component" value="Chromosome"/>
</dbReference>
<dbReference type="RefSeq" id="WP_096497209.1">
    <property type="nucleotide sequence ID" value="NZ_CP023445.1"/>
</dbReference>
<reference evidence="1" key="1">
    <citation type="submission" date="2017-09" db="EMBL/GenBank/DDBJ databases">
        <title>Complete Genome Sequence of ansamitocin-producing Bacterium Actinosynnema pretiosum X47.</title>
        <authorList>
            <person name="Cao G."/>
            <person name="Zong G."/>
            <person name="Zhong C."/>
            <person name="Fu J."/>
        </authorList>
    </citation>
    <scope>NUCLEOTIDE SEQUENCE [LARGE SCALE GENOMIC DNA]</scope>
    <source>
        <strain evidence="1">X47</strain>
    </source>
</reference>
<keyword evidence="2" id="KW-1185">Reference proteome</keyword>